<proteinExistence type="predicted"/>
<name>A0A7J6KXU5_PERCH</name>
<reference evidence="1 2" key="1">
    <citation type="submission" date="2020-04" db="EMBL/GenBank/DDBJ databases">
        <title>Perkinsus chesapeaki whole genome sequence.</title>
        <authorList>
            <person name="Bogema D.R."/>
        </authorList>
    </citation>
    <scope>NUCLEOTIDE SEQUENCE [LARGE SCALE GENOMIC DNA]</scope>
    <source>
        <strain evidence="1">ATCC PRA-425</strain>
    </source>
</reference>
<keyword evidence="2" id="KW-1185">Reference proteome</keyword>
<organism evidence="1 2">
    <name type="scientific">Perkinsus chesapeaki</name>
    <name type="common">Clam parasite</name>
    <name type="synonym">Perkinsus andrewsi</name>
    <dbReference type="NCBI Taxonomy" id="330153"/>
    <lineage>
        <taxon>Eukaryota</taxon>
        <taxon>Sar</taxon>
        <taxon>Alveolata</taxon>
        <taxon>Perkinsozoa</taxon>
        <taxon>Perkinsea</taxon>
        <taxon>Perkinsida</taxon>
        <taxon>Perkinsidae</taxon>
        <taxon>Perkinsus</taxon>
    </lineage>
</organism>
<sequence>MAGKRSSAAKTARRKAYSVRREKKTFAQVRQIDVAARVQGTTDRHPVDYVTNSSNLYNYALQLPPVYPTYQDGTGIGAVLPKWSSSSMKKLLKHRNPITRVMVKTIKDYGLEHIVGRLDKQLPQAHPFDSSAAAKVFEDAAITCRQALCNLLSVSNSTAASGADYFADLYVELLKRSRDPDSTLQELLLDPRGFPAGILRNIPESGIFPRYSPNESRIFSREPSSLAKRFQRHYISAEVAQDRLFTSTVSEIRQQRMQQEFSEEGLTFVRCAILAKKGAPPNANLLDPEVSVRVVEDYSANGINRLSVEHHFLRESPVLPTLSDYQHILRLIASHSAATNTSWGVAGIDYKSAFRNVLLDKEEAKYLAIKPPTAGFHLDYGLVLISGLE</sequence>
<evidence type="ECO:0000313" key="1">
    <source>
        <dbReference type="EMBL" id="KAF4651714.1"/>
    </source>
</evidence>
<evidence type="ECO:0000313" key="2">
    <source>
        <dbReference type="Proteomes" id="UP000591131"/>
    </source>
</evidence>
<dbReference type="AlphaFoldDB" id="A0A7J6KXU5"/>
<gene>
    <name evidence="1" type="ORF">FOL47_000221</name>
</gene>
<protein>
    <submittedName>
        <fullName evidence="1">Uncharacterized protein</fullName>
    </submittedName>
</protein>
<dbReference type="EMBL" id="JAAPAO010001017">
    <property type="protein sequence ID" value="KAF4651714.1"/>
    <property type="molecule type" value="Genomic_DNA"/>
</dbReference>
<comment type="caution">
    <text evidence="1">The sequence shown here is derived from an EMBL/GenBank/DDBJ whole genome shotgun (WGS) entry which is preliminary data.</text>
</comment>
<accession>A0A7J6KXU5</accession>
<dbReference type="Proteomes" id="UP000591131">
    <property type="component" value="Unassembled WGS sequence"/>
</dbReference>
<dbReference type="OrthoDB" id="437013at2759"/>